<protein>
    <recommendedName>
        <fullName evidence="3">ATP-binding protein</fullName>
    </recommendedName>
</protein>
<dbReference type="InterPro" id="IPR036890">
    <property type="entry name" value="HATPase_C_sf"/>
</dbReference>
<reference evidence="2" key="1">
    <citation type="submission" date="2018-05" db="EMBL/GenBank/DDBJ databases">
        <authorList>
            <person name="Lanie J.A."/>
            <person name="Ng W.-L."/>
            <person name="Kazmierczak K.M."/>
            <person name="Andrzejewski T.M."/>
            <person name="Davidsen T.M."/>
            <person name="Wayne K.J."/>
            <person name="Tettelin H."/>
            <person name="Glass J.I."/>
            <person name="Rusch D."/>
            <person name="Podicherti R."/>
            <person name="Tsui H.-C.T."/>
            <person name="Winkler M.E."/>
        </authorList>
    </citation>
    <scope>NUCLEOTIDE SEQUENCE</scope>
</reference>
<sequence>RDPDTDEMFIRVFDDGKGIPENKWKDAMMLGLQRTRKKSDLGVYGVGLKLSSLSQANEVTVASGHKGKFGQRRISAGHIKETGRNELLLTDTGSAAFNDSRGRMIEEEWSTMVLLEDIHTERYFATLDMERNAALEKEVNRIRCHLGLTFERAIRSKLLGGTVLKFQGREIAPIDPFMRWEEHARFGTIVEPTFTVNANIEGKKIPVRVTPAIIPHRKQRRDQKRCAGVEKGYLRANDMQGLYIYRNDRLIQYGGWNGMYGDMLEPHKTLGKVSVDIPPGYEAEFGLSPTKTDIRLPMEFAKQLLDRLSEPKQWGQIKKGSKSKLTFREAFEHRYKTEGKPAKLKESKKPGKPAKGDTKESASRFDPSKTTRKKPVKPKPVVRDISKDGPDTVVVIDNDAEGSRELMREIRRWKI</sequence>
<evidence type="ECO:0000256" key="1">
    <source>
        <dbReference type="SAM" id="MobiDB-lite"/>
    </source>
</evidence>
<dbReference type="EMBL" id="UINC01041418">
    <property type="protein sequence ID" value="SVB42654.1"/>
    <property type="molecule type" value="Genomic_DNA"/>
</dbReference>
<dbReference type="Gene3D" id="3.30.565.10">
    <property type="entry name" value="Histidine kinase-like ATPase, C-terminal domain"/>
    <property type="match status" value="1"/>
</dbReference>
<dbReference type="Pfam" id="PF13589">
    <property type="entry name" value="HATPase_c_3"/>
    <property type="match status" value="1"/>
</dbReference>
<dbReference type="SUPFAM" id="SSF55874">
    <property type="entry name" value="ATPase domain of HSP90 chaperone/DNA topoisomerase II/histidine kinase"/>
    <property type="match status" value="1"/>
</dbReference>
<dbReference type="AlphaFoldDB" id="A0A382DXN0"/>
<accession>A0A382DXN0</accession>
<feature type="compositionally biased region" description="Basic and acidic residues" evidence="1">
    <location>
        <begin position="336"/>
        <end position="369"/>
    </location>
</feature>
<evidence type="ECO:0000313" key="2">
    <source>
        <dbReference type="EMBL" id="SVB42654.1"/>
    </source>
</evidence>
<feature type="non-terminal residue" evidence="2">
    <location>
        <position position="1"/>
    </location>
</feature>
<feature type="region of interest" description="Disordered" evidence="1">
    <location>
        <begin position="336"/>
        <end position="396"/>
    </location>
</feature>
<gene>
    <name evidence="2" type="ORF">METZ01_LOCUS195508</name>
</gene>
<name>A0A382DXN0_9ZZZZ</name>
<evidence type="ECO:0008006" key="3">
    <source>
        <dbReference type="Google" id="ProtNLM"/>
    </source>
</evidence>
<feature type="compositionally biased region" description="Basic and acidic residues" evidence="1">
    <location>
        <begin position="381"/>
        <end position="390"/>
    </location>
</feature>
<proteinExistence type="predicted"/>
<organism evidence="2">
    <name type="scientific">marine metagenome</name>
    <dbReference type="NCBI Taxonomy" id="408172"/>
    <lineage>
        <taxon>unclassified sequences</taxon>
        <taxon>metagenomes</taxon>
        <taxon>ecological metagenomes</taxon>
    </lineage>
</organism>